<keyword evidence="2" id="KW-1133">Transmembrane helix</keyword>
<accession>A0AAV1C5W4</accession>
<reference evidence="3" key="1">
    <citation type="submission" date="2023-03" db="EMBL/GenBank/DDBJ databases">
        <authorList>
            <person name="Julca I."/>
        </authorList>
    </citation>
    <scope>NUCLEOTIDE SEQUENCE</scope>
</reference>
<feature type="transmembrane region" description="Helical" evidence="2">
    <location>
        <begin position="12"/>
        <end position="29"/>
    </location>
</feature>
<evidence type="ECO:0000313" key="4">
    <source>
        <dbReference type="Proteomes" id="UP001161247"/>
    </source>
</evidence>
<name>A0AAV1C5W4_OLDCO</name>
<feature type="compositionally biased region" description="Polar residues" evidence="1">
    <location>
        <begin position="56"/>
        <end position="69"/>
    </location>
</feature>
<gene>
    <name evidence="3" type="ORF">OLC1_LOCUS2941</name>
</gene>
<keyword evidence="4" id="KW-1185">Reference proteome</keyword>
<dbReference type="Proteomes" id="UP001161247">
    <property type="component" value="Chromosome 1"/>
</dbReference>
<feature type="region of interest" description="Disordered" evidence="1">
    <location>
        <begin position="39"/>
        <end position="75"/>
    </location>
</feature>
<evidence type="ECO:0000256" key="2">
    <source>
        <dbReference type="SAM" id="Phobius"/>
    </source>
</evidence>
<dbReference type="EMBL" id="OX459118">
    <property type="protein sequence ID" value="CAI9090886.1"/>
    <property type="molecule type" value="Genomic_DNA"/>
</dbReference>
<evidence type="ECO:0000256" key="1">
    <source>
        <dbReference type="SAM" id="MobiDB-lite"/>
    </source>
</evidence>
<keyword evidence="2" id="KW-0472">Membrane</keyword>
<dbReference type="AlphaFoldDB" id="A0AAV1C5W4"/>
<protein>
    <submittedName>
        <fullName evidence="3">OLC1v1025763C1</fullName>
    </submittedName>
</protein>
<evidence type="ECO:0000313" key="3">
    <source>
        <dbReference type="EMBL" id="CAI9090886.1"/>
    </source>
</evidence>
<proteinExistence type="predicted"/>
<organism evidence="3 4">
    <name type="scientific">Oldenlandia corymbosa var. corymbosa</name>
    <dbReference type="NCBI Taxonomy" id="529605"/>
    <lineage>
        <taxon>Eukaryota</taxon>
        <taxon>Viridiplantae</taxon>
        <taxon>Streptophyta</taxon>
        <taxon>Embryophyta</taxon>
        <taxon>Tracheophyta</taxon>
        <taxon>Spermatophyta</taxon>
        <taxon>Magnoliopsida</taxon>
        <taxon>eudicotyledons</taxon>
        <taxon>Gunneridae</taxon>
        <taxon>Pentapetalae</taxon>
        <taxon>asterids</taxon>
        <taxon>lamiids</taxon>
        <taxon>Gentianales</taxon>
        <taxon>Rubiaceae</taxon>
        <taxon>Rubioideae</taxon>
        <taxon>Spermacoceae</taxon>
        <taxon>Hedyotis-Oldenlandia complex</taxon>
        <taxon>Oldenlandia</taxon>
    </lineage>
</organism>
<sequence length="75" mass="8589">MWWKDKSPGVKILWIWTFGTAAVLVTNVVRTRMRDMDQMIKSQSQNQQQIPDATDSIITDQPSDSSFKGTSEDKL</sequence>
<keyword evidence="2" id="KW-0812">Transmembrane</keyword>